<sequence>METGGSETGGGKDATSSSGSTPNSCTKRPQSGYESYTDSVGSRVPAMMIDHLKMPQGYQPPKLQQFDGLGNHKQCVAHFIETCDNAGTDGDHMVKQFVCSLMGNAFDWYIELEPASINNWEQLEYEFLNQFFSTRRTISMTELTNAKQHKEEPVTDFINR</sequence>
<evidence type="ECO:0000259" key="2">
    <source>
        <dbReference type="Pfam" id="PF03732"/>
    </source>
</evidence>
<name>A0AAV3QRF1_LITER</name>
<proteinExistence type="predicted"/>
<dbReference type="PANTHER" id="PTHR33437:SF2">
    <property type="entry name" value="OS06G0361200 PROTEIN"/>
    <property type="match status" value="1"/>
</dbReference>
<feature type="compositionally biased region" description="Polar residues" evidence="1">
    <location>
        <begin position="14"/>
        <end position="38"/>
    </location>
</feature>
<accession>A0AAV3QRF1</accession>
<evidence type="ECO:0000313" key="3">
    <source>
        <dbReference type="EMBL" id="GAA0166110.1"/>
    </source>
</evidence>
<gene>
    <name evidence="3" type="ORF">LIER_21341</name>
</gene>
<feature type="region of interest" description="Disordered" evidence="1">
    <location>
        <begin position="1"/>
        <end position="38"/>
    </location>
</feature>
<dbReference type="Pfam" id="PF03732">
    <property type="entry name" value="Retrotrans_gag"/>
    <property type="match status" value="1"/>
</dbReference>
<feature type="compositionally biased region" description="Gly residues" evidence="1">
    <location>
        <begin position="1"/>
        <end position="12"/>
    </location>
</feature>
<organism evidence="3 4">
    <name type="scientific">Lithospermum erythrorhizon</name>
    <name type="common">Purple gromwell</name>
    <name type="synonym">Lithospermum officinale var. erythrorhizon</name>
    <dbReference type="NCBI Taxonomy" id="34254"/>
    <lineage>
        <taxon>Eukaryota</taxon>
        <taxon>Viridiplantae</taxon>
        <taxon>Streptophyta</taxon>
        <taxon>Embryophyta</taxon>
        <taxon>Tracheophyta</taxon>
        <taxon>Spermatophyta</taxon>
        <taxon>Magnoliopsida</taxon>
        <taxon>eudicotyledons</taxon>
        <taxon>Gunneridae</taxon>
        <taxon>Pentapetalae</taxon>
        <taxon>asterids</taxon>
        <taxon>lamiids</taxon>
        <taxon>Boraginales</taxon>
        <taxon>Boraginaceae</taxon>
        <taxon>Boraginoideae</taxon>
        <taxon>Lithospermeae</taxon>
        <taxon>Lithospermum</taxon>
    </lineage>
</organism>
<dbReference type="AlphaFoldDB" id="A0AAV3QRF1"/>
<dbReference type="PANTHER" id="PTHR33437">
    <property type="entry name" value="OS06G0361200 PROTEIN"/>
    <property type="match status" value="1"/>
</dbReference>
<dbReference type="EMBL" id="BAABME010005609">
    <property type="protein sequence ID" value="GAA0166110.1"/>
    <property type="molecule type" value="Genomic_DNA"/>
</dbReference>
<comment type="caution">
    <text evidence="3">The sequence shown here is derived from an EMBL/GenBank/DDBJ whole genome shotgun (WGS) entry which is preliminary data.</text>
</comment>
<dbReference type="Proteomes" id="UP001454036">
    <property type="component" value="Unassembled WGS sequence"/>
</dbReference>
<protein>
    <recommendedName>
        <fullName evidence="2">Retrotransposon gag domain-containing protein</fullName>
    </recommendedName>
</protein>
<dbReference type="InterPro" id="IPR005162">
    <property type="entry name" value="Retrotrans_gag_dom"/>
</dbReference>
<evidence type="ECO:0000313" key="4">
    <source>
        <dbReference type="Proteomes" id="UP001454036"/>
    </source>
</evidence>
<feature type="domain" description="Retrotransposon gag" evidence="2">
    <location>
        <begin position="97"/>
        <end position="160"/>
    </location>
</feature>
<reference evidence="3 4" key="1">
    <citation type="submission" date="2024-01" db="EMBL/GenBank/DDBJ databases">
        <title>The complete chloroplast genome sequence of Lithospermum erythrorhizon: insights into the phylogenetic relationship among Boraginaceae species and the maternal lineages of purple gromwells.</title>
        <authorList>
            <person name="Okada T."/>
            <person name="Watanabe K."/>
        </authorList>
    </citation>
    <scope>NUCLEOTIDE SEQUENCE [LARGE SCALE GENOMIC DNA]</scope>
</reference>
<keyword evidence="4" id="KW-1185">Reference proteome</keyword>
<evidence type="ECO:0000256" key="1">
    <source>
        <dbReference type="SAM" id="MobiDB-lite"/>
    </source>
</evidence>